<evidence type="ECO:0000256" key="1">
    <source>
        <dbReference type="SAM" id="MobiDB-lite"/>
    </source>
</evidence>
<feature type="compositionally biased region" description="Low complexity" evidence="1">
    <location>
        <begin position="22"/>
        <end position="40"/>
    </location>
</feature>
<proteinExistence type="predicted"/>
<organism evidence="2 3">
    <name type="scientific">Oryza meyeriana var. granulata</name>
    <dbReference type="NCBI Taxonomy" id="110450"/>
    <lineage>
        <taxon>Eukaryota</taxon>
        <taxon>Viridiplantae</taxon>
        <taxon>Streptophyta</taxon>
        <taxon>Embryophyta</taxon>
        <taxon>Tracheophyta</taxon>
        <taxon>Spermatophyta</taxon>
        <taxon>Magnoliopsida</taxon>
        <taxon>Liliopsida</taxon>
        <taxon>Poales</taxon>
        <taxon>Poaceae</taxon>
        <taxon>BOP clade</taxon>
        <taxon>Oryzoideae</taxon>
        <taxon>Oryzeae</taxon>
        <taxon>Oryzinae</taxon>
        <taxon>Oryza</taxon>
        <taxon>Oryza meyeriana</taxon>
    </lineage>
</organism>
<keyword evidence="3" id="KW-1185">Reference proteome</keyword>
<feature type="region of interest" description="Disordered" evidence="1">
    <location>
        <begin position="20"/>
        <end position="40"/>
    </location>
</feature>
<evidence type="ECO:0000313" key="2">
    <source>
        <dbReference type="EMBL" id="KAF0927933.1"/>
    </source>
</evidence>
<feature type="compositionally biased region" description="Low complexity" evidence="1">
    <location>
        <begin position="179"/>
        <end position="206"/>
    </location>
</feature>
<dbReference type="AlphaFoldDB" id="A0A6G1ETD7"/>
<gene>
    <name evidence="2" type="ORF">E2562_036956</name>
</gene>
<dbReference type="EMBL" id="SPHZ02000003">
    <property type="protein sequence ID" value="KAF0927933.1"/>
    <property type="molecule type" value="Genomic_DNA"/>
</dbReference>
<accession>A0A6G1ETD7</accession>
<feature type="region of interest" description="Disordered" evidence="1">
    <location>
        <begin position="136"/>
        <end position="217"/>
    </location>
</feature>
<dbReference type="Proteomes" id="UP000479710">
    <property type="component" value="Unassembled WGS sequence"/>
</dbReference>
<dbReference type="PANTHER" id="PTHR35161">
    <property type="entry name" value="OS02G0303100 PROTEIN"/>
    <property type="match status" value="1"/>
</dbReference>
<evidence type="ECO:0000313" key="3">
    <source>
        <dbReference type="Proteomes" id="UP000479710"/>
    </source>
</evidence>
<comment type="caution">
    <text evidence="2">The sequence shown here is derived from an EMBL/GenBank/DDBJ whole genome shotgun (WGS) entry which is preliminary data.</text>
</comment>
<dbReference type="OrthoDB" id="676857at2759"/>
<sequence>MASTRLVSLIARLRLRRRPRRAATAAALPPPSTSNSSSSSIWRRDYDYDEELVEICITSSASPPPPRLRDFLRYDGDGMARRSASAARPPPLHLHGLDLLLLDDDGMARPSASSATSPPPRLHEFEFAGARRLARVPRATSSISSMPPSRRWYSSSSGIPPPPATSSPTGIPPPPAGSSPPATSSPAVASPPATSSPAATSPLSTSDLQPLPDTDGRYRYKDRGSLYSWYNPIDFVKKYPVVEFSYVPGAPTRRFDKYVLQCWFKSTARDLLKTIEDHHIAGLEFIDITLDNLCVCCNLSSSEFHAKFKLGCQTRNATDEGMVKNYQQAAEVFTELISASVDDPDVWALLLEDVEHWLYLLKDPDLSEVYLLVNHPCLLRIETYSQFYLTCYDQLMRAPRHVTDRIFSVLPYKIGDPTGDWKRRAILHPLLRDHLLNRGNYGNEGYEQGRYRRNVPSHKTVELGPYSARDVDKILHQHFPMTPVVLVRVMWQYQLTDDLGLHNLFN</sequence>
<reference evidence="2 3" key="1">
    <citation type="submission" date="2019-11" db="EMBL/GenBank/DDBJ databases">
        <title>Whole genome sequence of Oryza granulata.</title>
        <authorList>
            <person name="Li W."/>
        </authorList>
    </citation>
    <scope>NUCLEOTIDE SEQUENCE [LARGE SCALE GENOMIC DNA]</scope>
    <source>
        <strain evidence="3">cv. Menghai</strain>
        <tissue evidence="2">Leaf</tissue>
    </source>
</reference>
<protein>
    <submittedName>
        <fullName evidence="2">Uncharacterized protein</fullName>
    </submittedName>
</protein>
<feature type="compositionally biased region" description="Pro residues" evidence="1">
    <location>
        <begin position="159"/>
        <end position="178"/>
    </location>
</feature>
<name>A0A6G1ETD7_9ORYZ</name>
<dbReference type="PANTHER" id="PTHR35161:SF4">
    <property type="entry name" value="OS02G0303100 PROTEIN"/>
    <property type="match status" value="1"/>
</dbReference>